<dbReference type="GO" id="GO:0005576">
    <property type="term" value="C:extracellular region"/>
    <property type="evidence" value="ECO:0007669"/>
    <property type="project" value="UniProtKB-SubCell"/>
</dbReference>
<evidence type="ECO:0000256" key="4">
    <source>
        <dbReference type="SAM" id="SignalP"/>
    </source>
</evidence>
<dbReference type="PRINTS" id="PR00007">
    <property type="entry name" value="COMPLEMNTC1Q"/>
</dbReference>
<reference evidence="6" key="1">
    <citation type="submission" date="2025-08" db="UniProtKB">
        <authorList>
            <consortium name="Ensembl"/>
        </authorList>
    </citation>
    <scope>IDENTIFICATION</scope>
</reference>
<keyword evidence="2" id="KW-0964">Secreted</keyword>
<dbReference type="SMART" id="SM00110">
    <property type="entry name" value="C1Q"/>
    <property type="match status" value="1"/>
</dbReference>
<dbReference type="SUPFAM" id="SSF49842">
    <property type="entry name" value="TNF-like"/>
    <property type="match status" value="1"/>
</dbReference>
<keyword evidence="3 4" id="KW-0732">Signal</keyword>
<feature type="signal peptide" evidence="4">
    <location>
        <begin position="1"/>
        <end position="17"/>
    </location>
</feature>
<feature type="chain" id="PRO_5018546963" description="C1q domain-containing protein" evidence="4">
    <location>
        <begin position="18"/>
        <end position="218"/>
    </location>
</feature>
<evidence type="ECO:0000256" key="2">
    <source>
        <dbReference type="ARBA" id="ARBA00022525"/>
    </source>
</evidence>
<dbReference type="Ensembl" id="ENSMALT00000033075.1">
    <property type="protein sequence ID" value="ENSMALP00000032515.1"/>
    <property type="gene ID" value="ENSMALG00000022392.1"/>
</dbReference>
<evidence type="ECO:0000259" key="5">
    <source>
        <dbReference type="PROSITE" id="PS50871"/>
    </source>
</evidence>
<keyword evidence="7" id="KW-1185">Reference proteome</keyword>
<sequence length="218" mass="23777">MKITVVSLLLLVCSVSSEETTTKEQPQDIGAVVRELTAWLVQKEVEISSLQRENQVTAEPVFSLNFLSVQQVAFSASLSAQGALTLGPFGTPTILIFKHVVTNIGNAYNPNTGVFTVPVRGVYHFEWHIGVIAEPSHGSDAVLIKNTVPTFNTYEYQMSGYGSSSQGVNLLLEPGDILFLRIWPGSKIYDNDVHQTTFSGHLLFTMNEGNNSSLSANV</sequence>
<reference evidence="6" key="2">
    <citation type="submission" date="2025-09" db="UniProtKB">
        <authorList>
            <consortium name="Ensembl"/>
        </authorList>
    </citation>
    <scope>IDENTIFICATION</scope>
</reference>
<dbReference type="InterPro" id="IPR001073">
    <property type="entry name" value="C1q_dom"/>
</dbReference>
<dbReference type="InterPro" id="IPR050822">
    <property type="entry name" value="Cerebellin_Synaptic_Org"/>
</dbReference>
<evidence type="ECO:0000313" key="7">
    <source>
        <dbReference type="Proteomes" id="UP000261600"/>
    </source>
</evidence>
<dbReference type="Gene3D" id="2.60.120.40">
    <property type="match status" value="1"/>
</dbReference>
<dbReference type="PROSITE" id="PS50871">
    <property type="entry name" value="C1Q"/>
    <property type="match status" value="1"/>
</dbReference>
<dbReference type="PANTHER" id="PTHR22923">
    <property type="entry name" value="CEREBELLIN-RELATED"/>
    <property type="match status" value="1"/>
</dbReference>
<feature type="domain" description="C1q" evidence="5">
    <location>
        <begin position="67"/>
        <end position="209"/>
    </location>
</feature>
<evidence type="ECO:0000256" key="3">
    <source>
        <dbReference type="ARBA" id="ARBA00022729"/>
    </source>
</evidence>
<evidence type="ECO:0000313" key="6">
    <source>
        <dbReference type="Ensembl" id="ENSMALP00000032515.1"/>
    </source>
</evidence>
<protein>
    <recommendedName>
        <fullName evidence="5">C1q domain-containing protein</fullName>
    </recommendedName>
</protein>
<dbReference type="PANTHER" id="PTHR22923:SF102">
    <property type="entry name" value="CEREBELLIN 13-RELATED"/>
    <property type="match status" value="1"/>
</dbReference>
<name>A0A3Q3KGB5_MONAL</name>
<proteinExistence type="predicted"/>
<dbReference type="Pfam" id="PF00386">
    <property type="entry name" value="C1q"/>
    <property type="match status" value="1"/>
</dbReference>
<organism evidence="6 7">
    <name type="scientific">Monopterus albus</name>
    <name type="common">Swamp eel</name>
    <dbReference type="NCBI Taxonomy" id="43700"/>
    <lineage>
        <taxon>Eukaryota</taxon>
        <taxon>Metazoa</taxon>
        <taxon>Chordata</taxon>
        <taxon>Craniata</taxon>
        <taxon>Vertebrata</taxon>
        <taxon>Euteleostomi</taxon>
        <taxon>Actinopterygii</taxon>
        <taxon>Neopterygii</taxon>
        <taxon>Teleostei</taxon>
        <taxon>Neoteleostei</taxon>
        <taxon>Acanthomorphata</taxon>
        <taxon>Anabantaria</taxon>
        <taxon>Synbranchiformes</taxon>
        <taxon>Synbranchidae</taxon>
        <taxon>Monopterus</taxon>
    </lineage>
</organism>
<dbReference type="STRING" id="43700.ENSMALP00000032515"/>
<dbReference type="InterPro" id="IPR008983">
    <property type="entry name" value="Tumour_necrosis_fac-like_dom"/>
</dbReference>
<accession>A0A3Q3KGB5</accession>
<comment type="subcellular location">
    <subcellularLocation>
        <location evidence="1">Secreted</location>
    </subcellularLocation>
</comment>
<evidence type="ECO:0000256" key="1">
    <source>
        <dbReference type="ARBA" id="ARBA00004613"/>
    </source>
</evidence>
<dbReference type="Proteomes" id="UP000261600">
    <property type="component" value="Unplaced"/>
</dbReference>
<dbReference type="AlphaFoldDB" id="A0A3Q3KGB5"/>